<sequence length="303" mass="31717">MSTPRFLTLPPGVLPRSIETPVGTFAALEASPASGATERWPALLVPGFTGSKEDFIAVLQTLAQSGRRVVAIDMRGQHESAGGAAPEAYTCEALGRDIAAIAGVFGDDPVHLVGHSFGGLVTREAVLGGGIEVASHTLMSSGPGAVGGRRATAGWALLERLPEMGVRRIWETAMEPEAVAAGIPEEIVAFLRRRMLNNCPTGLATMGHEVLTCPDKVAALAALELPTLVLCGENDDAWPTDVQAAMARRLNADCVVLPGAAHSPAVEAPETTAAALVRFWNEAERIAMTHPREDPLSQATPTL</sequence>
<organism evidence="2 3">
    <name type="scientific">Bailinhaonella thermotolerans</name>
    <dbReference type="NCBI Taxonomy" id="1070861"/>
    <lineage>
        <taxon>Bacteria</taxon>
        <taxon>Bacillati</taxon>
        <taxon>Actinomycetota</taxon>
        <taxon>Actinomycetes</taxon>
        <taxon>Streptosporangiales</taxon>
        <taxon>Streptosporangiaceae</taxon>
        <taxon>Bailinhaonella</taxon>
    </lineage>
</organism>
<proteinExistence type="predicted"/>
<keyword evidence="3" id="KW-1185">Reference proteome</keyword>
<dbReference type="EMBL" id="QZEY01000003">
    <property type="protein sequence ID" value="RJL33484.1"/>
    <property type="molecule type" value="Genomic_DNA"/>
</dbReference>
<dbReference type="SUPFAM" id="SSF53474">
    <property type="entry name" value="alpha/beta-Hydrolases"/>
    <property type="match status" value="1"/>
</dbReference>
<dbReference type="GO" id="GO:0047372">
    <property type="term" value="F:monoacylglycerol lipase activity"/>
    <property type="evidence" value="ECO:0007669"/>
    <property type="project" value="TreeGrafter"/>
</dbReference>
<dbReference type="Pfam" id="PF12697">
    <property type="entry name" value="Abhydrolase_6"/>
    <property type="match status" value="1"/>
</dbReference>
<comment type="caution">
    <text evidence="2">The sequence shown here is derived from an EMBL/GenBank/DDBJ whole genome shotgun (WGS) entry which is preliminary data.</text>
</comment>
<reference evidence="2 3" key="1">
    <citation type="submission" date="2018-09" db="EMBL/GenBank/DDBJ databases">
        <title>YIM 75507 draft genome.</title>
        <authorList>
            <person name="Tang S."/>
            <person name="Feng Y."/>
        </authorList>
    </citation>
    <scope>NUCLEOTIDE SEQUENCE [LARGE SCALE GENOMIC DNA]</scope>
    <source>
        <strain evidence="2 3">YIM 75507</strain>
    </source>
</reference>
<dbReference type="Proteomes" id="UP000265768">
    <property type="component" value="Unassembled WGS sequence"/>
</dbReference>
<evidence type="ECO:0000313" key="2">
    <source>
        <dbReference type="EMBL" id="RJL33484.1"/>
    </source>
</evidence>
<dbReference type="InterPro" id="IPR000073">
    <property type="entry name" value="AB_hydrolase_1"/>
</dbReference>
<dbReference type="PANTHER" id="PTHR43798:SF5">
    <property type="entry name" value="MONOACYLGLYCEROL LIPASE ABHD6"/>
    <property type="match status" value="1"/>
</dbReference>
<dbReference type="AlphaFoldDB" id="A0A3A4B7L1"/>
<dbReference type="InterPro" id="IPR050266">
    <property type="entry name" value="AB_hydrolase_sf"/>
</dbReference>
<dbReference type="PANTHER" id="PTHR43798">
    <property type="entry name" value="MONOACYLGLYCEROL LIPASE"/>
    <property type="match status" value="1"/>
</dbReference>
<evidence type="ECO:0000259" key="1">
    <source>
        <dbReference type="Pfam" id="PF12697"/>
    </source>
</evidence>
<feature type="domain" description="AB hydrolase-1" evidence="1">
    <location>
        <begin position="43"/>
        <end position="275"/>
    </location>
</feature>
<dbReference type="RefSeq" id="WP_119926443.1">
    <property type="nucleotide sequence ID" value="NZ_QZEY01000003.1"/>
</dbReference>
<dbReference type="GO" id="GO:0016020">
    <property type="term" value="C:membrane"/>
    <property type="evidence" value="ECO:0007669"/>
    <property type="project" value="TreeGrafter"/>
</dbReference>
<keyword evidence="2" id="KW-0378">Hydrolase</keyword>
<accession>A0A3A4B7L1</accession>
<dbReference type="InterPro" id="IPR029058">
    <property type="entry name" value="AB_hydrolase_fold"/>
</dbReference>
<protein>
    <submittedName>
        <fullName evidence="2">Alpha/beta hydrolase</fullName>
    </submittedName>
</protein>
<dbReference type="PRINTS" id="PR00111">
    <property type="entry name" value="ABHYDROLASE"/>
</dbReference>
<gene>
    <name evidence="2" type="ORF">D5H75_11950</name>
</gene>
<dbReference type="Gene3D" id="3.40.50.1820">
    <property type="entry name" value="alpha/beta hydrolase"/>
    <property type="match status" value="1"/>
</dbReference>
<evidence type="ECO:0000313" key="3">
    <source>
        <dbReference type="Proteomes" id="UP000265768"/>
    </source>
</evidence>
<dbReference type="OrthoDB" id="3211023at2"/>
<dbReference type="GO" id="GO:0046464">
    <property type="term" value="P:acylglycerol catabolic process"/>
    <property type="evidence" value="ECO:0007669"/>
    <property type="project" value="TreeGrafter"/>
</dbReference>
<name>A0A3A4B7L1_9ACTN</name>